<dbReference type="Pfam" id="PF00512">
    <property type="entry name" value="HisKA"/>
    <property type="match status" value="1"/>
</dbReference>
<dbReference type="GO" id="GO:0000155">
    <property type="term" value="F:phosphorelay sensor kinase activity"/>
    <property type="evidence" value="ECO:0007669"/>
    <property type="project" value="InterPro"/>
</dbReference>
<dbReference type="Pfam" id="PF05228">
    <property type="entry name" value="CHASE4"/>
    <property type="match status" value="1"/>
</dbReference>
<comment type="catalytic activity">
    <reaction evidence="1">
        <text>ATP + protein L-histidine = ADP + protein N-phospho-L-histidine.</text>
        <dbReference type="EC" id="2.7.13.3"/>
    </reaction>
</comment>
<dbReference type="InterPro" id="IPR007892">
    <property type="entry name" value="CHASE4"/>
</dbReference>
<evidence type="ECO:0000256" key="5">
    <source>
        <dbReference type="PROSITE-ProRule" id="PRU00169"/>
    </source>
</evidence>
<evidence type="ECO:0000313" key="9">
    <source>
        <dbReference type="EMBL" id="SCX10831.1"/>
    </source>
</evidence>
<dbReference type="Proteomes" id="UP000182124">
    <property type="component" value="Unassembled WGS sequence"/>
</dbReference>
<dbReference type="PROSITE" id="PS50110">
    <property type="entry name" value="RESPONSE_REGULATORY"/>
    <property type="match status" value="1"/>
</dbReference>
<evidence type="ECO:0000256" key="6">
    <source>
        <dbReference type="SAM" id="Phobius"/>
    </source>
</evidence>
<proteinExistence type="predicted"/>
<evidence type="ECO:0000313" key="10">
    <source>
        <dbReference type="Proteomes" id="UP000182124"/>
    </source>
</evidence>
<evidence type="ECO:0000256" key="1">
    <source>
        <dbReference type="ARBA" id="ARBA00000085"/>
    </source>
</evidence>
<dbReference type="SUPFAM" id="SSF47384">
    <property type="entry name" value="Homodimeric domain of signal transducing histidine kinase"/>
    <property type="match status" value="1"/>
</dbReference>
<dbReference type="SMART" id="SM00387">
    <property type="entry name" value="HATPase_c"/>
    <property type="match status" value="1"/>
</dbReference>
<dbReference type="Gene3D" id="1.10.287.130">
    <property type="match status" value="1"/>
</dbReference>
<dbReference type="eggNOG" id="COG0642">
    <property type="taxonomic scope" value="Bacteria"/>
</dbReference>
<dbReference type="Pfam" id="PF00072">
    <property type="entry name" value="Response_reg"/>
    <property type="match status" value="1"/>
</dbReference>
<reference evidence="9 10" key="1">
    <citation type="submission" date="2016-10" db="EMBL/GenBank/DDBJ databases">
        <authorList>
            <person name="de Groot N.N."/>
        </authorList>
    </citation>
    <scope>NUCLEOTIDE SEQUENCE [LARGE SCALE GENOMIC DNA]</scope>
    <source>
        <strain evidence="9 10">CGMCC 1.3801</strain>
    </source>
</reference>
<dbReference type="SUPFAM" id="SSF55874">
    <property type="entry name" value="ATPase domain of HSP90 chaperone/DNA topoisomerase II/histidine kinase"/>
    <property type="match status" value="1"/>
</dbReference>
<dbReference type="PANTHER" id="PTHR45339:SF1">
    <property type="entry name" value="HYBRID SIGNAL TRANSDUCTION HISTIDINE KINASE J"/>
    <property type="match status" value="1"/>
</dbReference>
<dbReference type="InterPro" id="IPR004358">
    <property type="entry name" value="Sig_transdc_His_kin-like_C"/>
</dbReference>
<dbReference type="EC" id="2.7.13.3" evidence="2"/>
<keyword evidence="9" id="KW-0418">Kinase</keyword>
<protein>
    <recommendedName>
        <fullName evidence="2">histidine kinase</fullName>
        <ecNumber evidence="2">2.7.13.3</ecNumber>
    </recommendedName>
</protein>
<gene>
    <name evidence="9" type="ORF">SAMN02927925_01649</name>
</gene>
<keyword evidence="6" id="KW-0472">Membrane</keyword>
<dbReference type="Pfam" id="PF02518">
    <property type="entry name" value="HATPase_c"/>
    <property type="match status" value="1"/>
</dbReference>
<keyword evidence="9" id="KW-0808">Transferase</keyword>
<accession>A0A1G4VRL8</accession>
<keyword evidence="6" id="KW-1133">Transmembrane helix</keyword>
<dbReference type="EMBL" id="FMTY01000003">
    <property type="protein sequence ID" value="SCX10831.1"/>
    <property type="molecule type" value="Genomic_DNA"/>
</dbReference>
<dbReference type="InterPro" id="IPR001789">
    <property type="entry name" value="Sig_transdc_resp-reg_receiver"/>
</dbReference>
<evidence type="ECO:0000259" key="7">
    <source>
        <dbReference type="PROSITE" id="PS50109"/>
    </source>
</evidence>
<dbReference type="SMART" id="SM00388">
    <property type="entry name" value="HisKA"/>
    <property type="match status" value="1"/>
</dbReference>
<keyword evidence="6" id="KW-0812">Transmembrane</keyword>
<dbReference type="InterPro" id="IPR003661">
    <property type="entry name" value="HisK_dim/P_dom"/>
</dbReference>
<feature type="transmembrane region" description="Helical" evidence="6">
    <location>
        <begin position="250"/>
        <end position="268"/>
    </location>
</feature>
<keyword evidence="3 5" id="KW-0597">Phosphoprotein</keyword>
<dbReference type="STRING" id="329186.SAMN02927925_01649"/>
<feature type="modified residue" description="4-aspartylphosphate" evidence="5">
    <location>
        <position position="634"/>
    </location>
</feature>
<dbReference type="Gene3D" id="3.30.565.10">
    <property type="entry name" value="Histidine kinase-like ATPase, C-terminal domain"/>
    <property type="match status" value="1"/>
</dbReference>
<dbReference type="InterPro" id="IPR005467">
    <property type="entry name" value="His_kinase_dom"/>
</dbReference>
<organism evidence="9 10">
    <name type="scientific">Flavobacterium saliperosum</name>
    <dbReference type="NCBI Taxonomy" id="329186"/>
    <lineage>
        <taxon>Bacteria</taxon>
        <taxon>Pseudomonadati</taxon>
        <taxon>Bacteroidota</taxon>
        <taxon>Flavobacteriia</taxon>
        <taxon>Flavobacteriales</taxon>
        <taxon>Flavobacteriaceae</taxon>
        <taxon>Flavobacterium</taxon>
    </lineage>
</organism>
<keyword evidence="4" id="KW-0902">Two-component regulatory system</keyword>
<evidence type="ECO:0000256" key="2">
    <source>
        <dbReference type="ARBA" id="ARBA00012438"/>
    </source>
</evidence>
<dbReference type="RefSeq" id="WP_023577058.1">
    <property type="nucleotide sequence ID" value="NZ_CBCSBQ010000002.1"/>
</dbReference>
<dbReference type="PROSITE" id="PS50109">
    <property type="entry name" value="HIS_KIN"/>
    <property type="match status" value="1"/>
</dbReference>
<dbReference type="AlphaFoldDB" id="A0A1G4VRL8"/>
<dbReference type="InterPro" id="IPR036097">
    <property type="entry name" value="HisK_dim/P_sf"/>
</dbReference>
<name>A0A1G4VRL8_9FLAO</name>
<dbReference type="CDD" id="cd17546">
    <property type="entry name" value="REC_hyHK_CKI1_RcsC-like"/>
    <property type="match status" value="1"/>
</dbReference>
<dbReference type="SUPFAM" id="SSF52172">
    <property type="entry name" value="CheY-like"/>
    <property type="match status" value="1"/>
</dbReference>
<feature type="domain" description="Response regulatory" evidence="8">
    <location>
        <begin position="584"/>
        <end position="699"/>
    </location>
</feature>
<evidence type="ECO:0000256" key="3">
    <source>
        <dbReference type="ARBA" id="ARBA00022553"/>
    </source>
</evidence>
<dbReference type="InterPro" id="IPR003594">
    <property type="entry name" value="HATPase_dom"/>
</dbReference>
<dbReference type="InterPro" id="IPR036890">
    <property type="entry name" value="HATPase_C_sf"/>
</dbReference>
<dbReference type="InterPro" id="IPR011006">
    <property type="entry name" value="CheY-like_superfamily"/>
</dbReference>
<evidence type="ECO:0000259" key="8">
    <source>
        <dbReference type="PROSITE" id="PS50110"/>
    </source>
</evidence>
<sequence length="702" mass="80375">MKPIRKRYNDSTYSKVILLLSLVTFGLLLLVLSLYFYTRIQEKQIFKSSRELYANEISSLLKLNAEPYLSVIADATYWDEFVDFTQSKDIKWFNTSVANIIDSYKVEYLCAYNVDGEFITKVSTLKIKTKDFIPEAALKRIHEKKADKFYLKIPEGIVEVYGATIHPSDDPFKNKTKPSGYFFIARLLDAEYFTNIEEISSSKIKFYEGNEKAKKTVFTVVPLKDYEGNVISSLYFKRAYDIDFSITKRILLITALALLLSWIVYYYYANLWSRLPISFIKKILVNGDPGAIASLKNIKGEFRYIGKLFEENKLKTEQLAIAKSKAEESDRLKSSFLMNLSHEIRTPMNAILGFTDLLSNPAVSDAEKKEYITIIRQSGKNLIEIIDDLVEMSKIDSNIVKPNLYSVNLDELVQMTYHSFKGLNQNTNIEFKLISPKKPIRTNIMTDGTKLKEIITNLVNNAFKFTEKGFIILEYDLDEENKKIIFSIKDSGIGIPEEFQQSIFKRFSKMNAKGISANEGLGLGLAISKAYVTMLGGEIEFQSQMAIGSTFTFSIALEYDEAQLETEAVVNKEITPIDVGNEKIILVAEDDNINFILLEKLLKMNNFKVIRAKDGLEAVQICKENHEIDLVFMDIKMPNLSGYEAFVEIRKFNPAIPIVAQTSYSFSEEIERIKEIGFNDYISKPLDKEKIFGLLKKYFAEQ</sequence>
<feature type="transmembrane region" description="Helical" evidence="6">
    <location>
        <begin position="16"/>
        <end position="37"/>
    </location>
</feature>
<dbReference type="CDD" id="cd00082">
    <property type="entry name" value="HisKA"/>
    <property type="match status" value="1"/>
</dbReference>
<dbReference type="SMART" id="SM00448">
    <property type="entry name" value="REC"/>
    <property type="match status" value="1"/>
</dbReference>
<evidence type="ECO:0000256" key="4">
    <source>
        <dbReference type="ARBA" id="ARBA00023012"/>
    </source>
</evidence>
<dbReference type="PANTHER" id="PTHR45339">
    <property type="entry name" value="HYBRID SIGNAL TRANSDUCTION HISTIDINE KINASE J"/>
    <property type="match status" value="1"/>
</dbReference>
<dbReference type="Gene3D" id="3.40.50.2300">
    <property type="match status" value="1"/>
</dbReference>
<feature type="domain" description="Histidine kinase" evidence="7">
    <location>
        <begin position="339"/>
        <end position="559"/>
    </location>
</feature>
<dbReference type="PRINTS" id="PR00344">
    <property type="entry name" value="BCTRLSENSOR"/>
</dbReference>